<accession>A0ABU3PRF1</accession>
<dbReference type="SUPFAM" id="SSF88946">
    <property type="entry name" value="Sigma2 domain of RNA polymerase sigma factors"/>
    <property type="match status" value="1"/>
</dbReference>
<dbReference type="Pfam" id="PF08281">
    <property type="entry name" value="Sigma70_r4_2"/>
    <property type="match status" value="1"/>
</dbReference>
<dbReference type="EMBL" id="JAVYII010000001">
    <property type="protein sequence ID" value="MDT9591788.1"/>
    <property type="molecule type" value="Genomic_DNA"/>
</dbReference>
<comment type="caution">
    <text evidence="8">The sequence shown here is derived from an EMBL/GenBank/DDBJ whole genome shotgun (WGS) entry which is preliminary data.</text>
</comment>
<evidence type="ECO:0000256" key="5">
    <source>
        <dbReference type="ARBA" id="ARBA00023163"/>
    </source>
</evidence>
<name>A0ABU3PRF1_9ACTN</name>
<dbReference type="InterPro" id="IPR039425">
    <property type="entry name" value="RNA_pol_sigma-70-like"/>
</dbReference>
<dbReference type="InterPro" id="IPR007627">
    <property type="entry name" value="RNA_pol_sigma70_r2"/>
</dbReference>
<dbReference type="PANTHER" id="PTHR43133">
    <property type="entry name" value="RNA POLYMERASE ECF-TYPE SIGMA FACTO"/>
    <property type="match status" value="1"/>
</dbReference>
<dbReference type="RefSeq" id="WP_315730820.1">
    <property type="nucleotide sequence ID" value="NZ_JAVYII010000001.1"/>
</dbReference>
<evidence type="ECO:0000313" key="9">
    <source>
        <dbReference type="Proteomes" id="UP001268542"/>
    </source>
</evidence>
<evidence type="ECO:0000256" key="4">
    <source>
        <dbReference type="ARBA" id="ARBA00023125"/>
    </source>
</evidence>
<gene>
    <name evidence="8" type="ORF">RDV89_01820</name>
</gene>
<dbReference type="SUPFAM" id="SSF88659">
    <property type="entry name" value="Sigma3 and sigma4 domains of RNA polymerase sigma factors"/>
    <property type="match status" value="1"/>
</dbReference>
<keyword evidence="2" id="KW-0805">Transcription regulation</keyword>
<proteinExistence type="inferred from homology"/>
<dbReference type="CDD" id="cd06171">
    <property type="entry name" value="Sigma70_r4"/>
    <property type="match status" value="1"/>
</dbReference>
<evidence type="ECO:0000256" key="2">
    <source>
        <dbReference type="ARBA" id="ARBA00023015"/>
    </source>
</evidence>
<dbReference type="InterPro" id="IPR014284">
    <property type="entry name" value="RNA_pol_sigma-70_dom"/>
</dbReference>
<keyword evidence="9" id="KW-1185">Reference proteome</keyword>
<dbReference type="Pfam" id="PF04542">
    <property type="entry name" value="Sigma70_r2"/>
    <property type="match status" value="1"/>
</dbReference>
<evidence type="ECO:0000259" key="6">
    <source>
        <dbReference type="Pfam" id="PF04542"/>
    </source>
</evidence>
<evidence type="ECO:0000256" key="1">
    <source>
        <dbReference type="ARBA" id="ARBA00010641"/>
    </source>
</evidence>
<feature type="domain" description="RNA polymerase sigma-70 region 2" evidence="6">
    <location>
        <begin position="11"/>
        <end position="78"/>
    </location>
</feature>
<feature type="domain" description="RNA polymerase sigma factor 70 region 4 type 2" evidence="7">
    <location>
        <begin position="109"/>
        <end position="156"/>
    </location>
</feature>
<evidence type="ECO:0000259" key="7">
    <source>
        <dbReference type="Pfam" id="PF08281"/>
    </source>
</evidence>
<comment type="similarity">
    <text evidence="1">Belongs to the sigma-70 factor family. ECF subfamily.</text>
</comment>
<protein>
    <submittedName>
        <fullName evidence="8">Sigma-70 family RNA polymerase sigma factor</fullName>
    </submittedName>
</protein>
<reference evidence="8 9" key="1">
    <citation type="submission" date="2023-08" db="EMBL/GenBank/DDBJ databases">
        <title>Nocardioides seae sp. nov., a bacterium isolated from a soil.</title>
        <authorList>
            <person name="Wang X."/>
        </authorList>
    </citation>
    <scope>NUCLEOTIDE SEQUENCE [LARGE SCALE GENOMIC DNA]</scope>
    <source>
        <strain evidence="8 9">YZH12</strain>
    </source>
</reference>
<dbReference type="InterPro" id="IPR036388">
    <property type="entry name" value="WH-like_DNA-bd_sf"/>
</dbReference>
<dbReference type="NCBIfam" id="TIGR02937">
    <property type="entry name" value="sigma70-ECF"/>
    <property type="match status" value="1"/>
</dbReference>
<dbReference type="PANTHER" id="PTHR43133:SF8">
    <property type="entry name" value="RNA POLYMERASE SIGMA FACTOR HI_1459-RELATED"/>
    <property type="match status" value="1"/>
</dbReference>
<dbReference type="InterPro" id="IPR013325">
    <property type="entry name" value="RNA_pol_sigma_r2"/>
</dbReference>
<evidence type="ECO:0000256" key="3">
    <source>
        <dbReference type="ARBA" id="ARBA00023082"/>
    </source>
</evidence>
<evidence type="ECO:0000313" key="8">
    <source>
        <dbReference type="EMBL" id="MDT9591788.1"/>
    </source>
</evidence>
<dbReference type="InterPro" id="IPR013324">
    <property type="entry name" value="RNA_pol_sigma_r3/r4-like"/>
</dbReference>
<dbReference type="Proteomes" id="UP001268542">
    <property type="component" value="Unassembled WGS sequence"/>
</dbReference>
<keyword evidence="4" id="KW-0238">DNA-binding</keyword>
<dbReference type="Gene3D" id="1.10.10.10">
    <property type="entry name" value="Winged helix-like DNA-binding domain superfamily/Winged helix DNA-binding domain"/>
    <property type="match status" value="1"/>
</dbReference>
<organism evidence="8 9">
    <name type="scientific">Nocardioides imazamoxiresistens</name>
    <dbReference type="NCBI Taxonomy" id="3231893"/>
    <lineage>
        <taxon>Bacteria</taxon>
        <taxon>Bacillati</taxon>
        <taxon>Actinomycetota</taxon>
        <taxon>Actinomycetes</taxon>
        <taxon>Propionibacteriales</taxon>
        <taxon>Nocardioidaceae</taxon>
        <taxon>Nocardioides</taxon>
    </lineage>
</organism>
<dbReference type="Gene3D" id="1.10.1740.10">
    <property type="match status" value="1"/>
</dbReference>
<keyword evidence="5" id="KW-0804">Transcription</keyword>
<sequence>MADLDLAEAHRLHAPELLGFALNALRDRGTAEECVQDTFTRAWQARERYDPRRAGVRTWLFAIARNVVVDHVRARDRRARRSLVAVGSEEAAHPGHAETVEDRVTLVWALAQLSEEHRAVVVAVRLEQLTYAEVAEREGVPIATLRTRMYHALRAMRRLLEDADRTTGGEDAR</sequence>
<keyword evidence="3" id="KW-0731">Sigma factor</keyword>
<dbReference type="InterPro" id="IPR013249">
    <property type="entry name" value="RNA_pol_sigma70_r4_t2"/>
</dbReference>